<evidence type="ECO:0000313" key="2">
    <source>
        <dbReference type="Proteomes" id="UP001163324"/>
    </source>
</evidence>
<keyword evidence="2" id="KW-1185">Reference proteome</keyword>
<reference evidence="1" key="1">
    <citation type="submission" date="2022-10" db="EMBL/GenBank/DDBJ databases">
        <title>Complete Genome of Trichothecium roseum strain YXFP-22015, a Plant Pathogen Isolated from Citrus.</title>
        <authorList>
            <person name="Wang Y."/>
            <person name="Zhu L."/>
        </authorList>
    </citation>
    <scope>NUCLEOTIDE SEQUENCE</scope>
    <source>
        <strain evidence="1">YXFP-22015</strain>
    </source>
</reference>
<evidence type="ECO:0000313" key="1">
    <source>
        <dbReference type="EMBL" id="KAI9902047.1"/>
    </source>
</evidence>
<organism evidence="1 2">
    <name type="scientific">Trichothecium roseum</name>
    <dbReference type="NCBI Taxonomy" id="47278"/>
    <lineage>
        <taxon>Eukaryota</taxon>
        <taxon>Fungi</taxon>
        <taxon>Dikarya</taxon>
        <taxon>Ascomycota</taxon>
        <taxon>Pezizomycotina</taxon>
        <taxon>Sordariomycetes</taxon>
        <taxon>Hypocreomycetidae</taxon>
        <taxon>Hypocreales</taxon>
        <taxon>Hypocreales incertae sedis</taxon>
        <taxon>Trichothecium</taxon>
    </lineage>
</organism>
<comment type="caution">
    <text evidence="1">The sequence shown here is derived from an EMBL/GenBank/DDBJ whole genome shotgun (WGS) entry which is preliminary data.</text>
</comment>
<dbReference type="EMBL" id="CM047942">
    <property type="protein sequence ID" value="KAI9902047.1"/>
    <property type="molecule type" value="Genomic_DNA"/>
</dbReference>
<dbReference type="Proteomes" id="UP001163324">
    <property type="component" value="Chromosome 3"/>
</dbReference>
<proteinExistence type="predicted"/>
<protein>
    <submittedName>
        <fullName evidence="1">Uncharacterized protein</fullName>
    </submittedName>
</protein>
<name>A0ACC0V997_9HYPO</name>
<sequence length="349" mass="39328">MADDGHGDEPDDLLGGHNNIATNVLDEYLPKPGPESSRPKRNPPAATLGGLKDVPLELMQQVFMDLDIQTLVNFCFVNRRALEMVEGSHQTSEIMTLGEGAIRGMLQTGTAKGTSCREFYDMLCTCKCKGCGHFGGYIYLITFTRVCIKCLAVCESYCPTPMNVAIHNYALSPEAVQAMPMAKVPAGVFTPHSVRGVAETLVDGDAVRDACMALYGSWSDLRTHLAWLEEEDLRLYLEGLAEAAFARVRRPKYPKPRTKDQPDTRQSNPQRFAVACRMPFYDKPAREAHWAFHCFGCHQTGDKPHHWRKVYSVRRFGRDLNPIGEIIDTLPKGWRPGDDDYYWELRRRP</sequence>
<gene>
    <name evidence="1" type="ORF">N3K66_003864</name>
</gene>
<accession>A0ACC0V997</accession>